<dbReference type="PANTHER" id="PTHR10239:SF29">
    <property type="entry name" value="AMOP DOMAIN-CONTAINING PROTEIN"/>
    <property type="match status" value="1"/>
</dbReference>
<accession>A0A1B6E4X2</accession>
<dbReference type="AlphaFoldDB" id="A0A1B6E4X2"/>
<evidence type="ECO:0000313" key="6">
    <source>
        <dbReference type="EMBL" id="JAS32980.1"/>
    </source>
</evidence>
<comment type="subcellular location">
    <subcellularLocation>
        <location evidence="1">Secreted</location>
    </subcellularLocation>
</comment>
<evidence type="ECO:0000256" key="3">
    <source>
        <dbReference type="ARBA" id="ARBA00022729"/>
    </source>
</evidence>
<gene>
    <name evidence="6" type="ORF">g.34113</name>
</gene>
<evidence type="ECO:0000259" key="5">
    <source>
        <dbReference type="PROSITE" id="PS50856"/>
    </source>
</evidence>
<name>A0A1B6E4X2_9HEMI</name>
<dbReference type="InterPro" id="IPR005533">
    <property type="entry name" value="AMOP_dom"/>
</dbReference>
<organism evidence="6">
    <name type="scientific">Clastoptera arizonana</name>
    <name type="common">Arizona spittle bug</name>
    <dbReference type="NCBI Taxonomy" id="38151"/>
    <lineage>
        <taxon>Eukaryota</taxon>
        <taxon>Metazoa</taxon>
        <taxon>Ecdysozoa</taxon>
        <taxon>Arthropoda</taxon>
        <taxon>Hexapoda</taxon>
        <taxon>Insecta</taxon>
        <taxon>Pterygota</taxon>
        <taxon>Neoptera</taxon>
        <taxon>Paraneoptera</taxon>
        <taxon>Hemiptera</taxon>
        <taxon>Auchenorrhyncha</taxon>
        <taxon>Cercopoidea</taxon>
        <taxon>Clastopteridae</taxon>
        <taxon>Clastoptera</taxon>
    </lineage>
</organism>
<feature type="domain" description="AMOP" evidence="5">
    <location>
        <begin position="214"/>
        <end position="370"/>
    </location>
</feature>
<dbReference type="GO" id="GO:0005576">
    <property type="term" value="C:extracellular region"/>
    <property type="evidence" value="ECO:0007669"/>
    <property type="project" value="UniProtKB-SubCell"/>
</dbReference>
<reference evidence="6" key="1">
    <citation type="submission" date="2015-12" db="EMBL/GenBank/DDBJ databases">
        <title>De novo transcriptome assembly of four potential Pierce s Disease insect vectors from Arizona vineyards.</title>
        <authorList>
            <person name="Tassone E.E."/>
        </authorList>
    </citation>
    <scope>NUCLEOTIDE SEQUENCE</scope>
</reference>
<dbReference type="Pfam" id="PF03782">
    <property type="entry name" value="AMOP"/>
    <property type="match status" value="1"/>
</dbReference>
<evidence type="ECO:0000256" key="4">
    <source>
        <dbReference type="ARBA" id="ARBA00023157"/>
    </source>
</evidence>
<protein>
    <recommendedName>
        <fullName evidence="5">AMOP domain-containing protein</fullName>
    </recommendedName>
</protein>
<evidence type="ECO:0000256" key="2">
    <source>
        <dbReference type="ARBA" id="ARBA00022525"/>
    </source>
</evidence>
<dbReference type="PROSITE" id="PS50856">
    <property type="entry name" value="AMOP"/>
    <property type="match status" value="1"/>
</dbReference>
<keyword evidence="4" id="KW-1015">Disulfide bond</keyword>
<proteinExistence type="predicted"/>
<dbReference type="EMBL" id="GEDC01004318">
    <property type="protein sequence ID" value="JAS32980.1"/>
    <property type="molecule type" value="Transcribed_RNA"/>
</dbReference>
<sequence>MWNVDQAQRHLLNDFFTSAKILKWPSARMTWTSWVLLSSVIWVLLDNTKGSSLQTTRELTQTKEVATNFQTHETPAIVNLRHGKKRKRKQNKRLKPKHKSRFASARRYFEKQLLVRNKTLALLGGEFEKILHSSSGVQSPLRKWYSNKLNHTLKDTLDLNQSRGEVSSLHDTNTLEYQYDYKTFTLKDDTVTYPINFQNSLSHLLDVLENSSIEVELDETPCEQWMDCHHTLQKAFLSSLPACPCHYPSGIFYEDKLWDKNQDQHFRWRDASGERLDVYKPGAEYCIRSLLPHNSISLAAQHCCYDKNRRLITRGSGAGNPNFVSPDVSVDLHDKVDILPWRLCKGDFTRYNRVRPPNNGNNCETNPKDEEFILQVEAVKFF</sequence>
<keyword evidence="3" id="KW-0732">Signal</keyword>
<dbReference type="PANTHER" id="PTHR10239">
    <property type="entry name" value="ISTHMIN-2"/>
    <property type="match status" value="1"/>
</dbReference>
<dbReference type="SMART" id="SM00723">
    <property type="entry name" value="AMOP"/>
    <property type="match status" value="1"/>
</dbReference>
<keyword evidence="2" id="KW-0964">Secreted</keyword>
<dbReference type="InterPro" id="IPR051867">
    <property type="entry name" value="Angio_Inhib/Adhesion_GPCR"/>
</dbReference>
<evidence type="ECO:0000256" key="1">
    <source>
        <dbReference type="ARBA" id="ARBA00004613"/>
    </source>
</evidence>